<accession>A0A161LUM6</accession>
<comment type="subcellular location">
    <subcellularLocation>
        <location evidence="1">Membrane</location>
        <topology evidence="1">Single-pass membrane protein</topology>
    </subcellularLocation>
</comment>
<evidence type="ECO:0000256" key="6">
    <source>
        <dbReference type="SAM" id="Phobius"/>
    </source>
</evidence>
<evidence type="ECO:0000256" key="1">
    <source>
        <dbReference type="ARBA" id="ARBA00004167"/>
    </source>
</evidence>
<dbReference type="PANTHER" id="PTHR30093:SF44">
    <property type="entry name" value="TYPE II SECRETION SYSTEM CORE PROTEIN G"/>
    <property type="match status" value="1"/>
</dbReference>
<comment type="caution">
    <text evidence="7">The sequence shown here is derived from an EMBL/GenBank/DDBJ whole genome shotgun (WGS) entry which is preliminary data.</text>
</comment>
<dbReference type="PROSITE" id="PS00409">
    <property type="entry name" value="PROKAR_NTER_METHYL"/>
    <property type="match status" value="1"/>
</dbReference>
<dbReference type="Proteomes" id="UP000077701">
    <property type="component" value="Unassembled WGS sequence"/>
</dbReference>
<dbReference type="GO" id="GO:0016020">
    <property type="term" value="C:membrane"/>
    <property type="evidence" value="ECO:0007669"/>
    <property type="project" value="UniProtKB-SubCell"/>
</dbReference>
<dbReference type="PANTHER" id="PTHR30093">
    <property type="entry name" value="GENERAL SECRETION PATHWAY PROTEIN G"/>
    <property type="match status" value="1"/>
</dbReference>
<organism evidence="7 8">
    <name type="scientific">Planomonospora sphaerica</name>
    <dbReference type="NCBI Taxonomy" id="161355"/>
    <lineage>
        <taxon>Bacteria</taxon>
        <taxon>Bacillati</taxon>
        <taxon>Actinomycetota</taxon>
        <taxon>Actinomycetes</taxon>
        <taxon>Streptosporangiales</taxon>
        <taxon>Streptosporangiaceae</taxon>
        <taxon>Planomonospora</taxon>
    </lineage>
</organism>
<dbReference type="GO" id="GO:0015627">
    <property type="term" value="C:type II protein secretion system complex"/>
    <property type="evidence" value="ECO:0007669"/>
    <property type="project" value="InterPro"/>
</dbReference>
<dbReference type="NCBIfam" id="TIGR02532">
    <property type="entry name" value="IV_pilin_GFxxxE"/>
    <property type="match status" value="1"/>
</dbReference>
<dbReference type="InterPro" id="IPR000983">
    <property type="entry name" value="Bac_GSPG_pilin"/>
</dbReference>
<keyword evidence="4 6" id="KW-1133">Transmembrane helix</keyword>
<dbReference type="InterPro" id="IPR045584">
    <property type="entry name" value="Pilin-like"/>
</dbReference>
<reference evidence="7 8" key="1">
    <citation type="journal article" date="2016" name="Genome Announc.">
        <title>Draft Genome Sequence of Planomonospora sphaerica JCM9374, a Rare Actinomycete.</title>
        <authorList>
            <person name="Dohra H."/>
            <person name="Suzuki T."/>
            <person name="Inoue Y."/>
            <person name="Kodani S."/>
        </authorList>
    </citation>
    <scope>NUCLEOTIDE SEQUENCE [LARGE SCALE GENOMIC DNA]</scope>
    <source>
        <strain evidence="7 8">JCM 9374</strain>
    </source>
</reference>
<evidence type="ECO:0000256" key="2">
    <source>
        <dbReference type="ARBA" id="ARBA00022481"/>
    </source>
</evidence>
<dbReference type="RefSeq" id="WP_068894703.1">
    <property type="nucleotide sequence ID" value="NZ_BDCX01000002.1"/>
</dbReference>
<protein>
    <submittedName>
        <fullName evidence="7">Type IV pilin PilA</fullName>
    </submittedName>
</protein>
<dbReference type="Gene3D" id="3.30.700.10">
    <property type="entry name" value="Glycoprotein, Type 4 Pilin"/>
    <property type="match status" value="1"/>
</dbReference>
<keyword evidence="3 6" id="KW-0812">Transmembrane</keyword>
<gene>
    <name evidence="7" type="ORF">PS9374_00964</name>
</gene>
<keyword evidence="2" id="KW-0488">Methylation</keyword>
<sequence>MKATLRRLQTRAHGDRGFTLIELLVVVVIIGVLVAIAIPVYMNYREGAADKSAQSDVRGAITAVENYYTVNSNKYPETGTASTGKVTLSGTGATSQVVTVSAGTTLQYAKAGTGYVICASNSGGTENLVYEYKSANGGAVQKSDKTTVGACVGGTTSTGTGTN</sequence>
<evidence type="ECO:0000313" key="7">
    <source>
        <dbReference type="EMBL" id="GAT65331.1"/>
    </source>
</evidence>
<dbReference type="InterPro" id="IPR012902">
    <property type="entry name" value="N_methyl_site"/>
</dbReference>
<proteinExistence type="predicted"/>
<keyword evidence="8" id="KW-1185">Reference proteome</keyword>
<dbReference type="SUPFAM" id="SSF54523">
    <property type="entry name" value="Pili subunits"/>
    <property type="match status" value="1"/>
</dbReference>
<dbReference type="OrthoDB" id="5194898at2"/>
<feature type="transmembrane region" description="Helical" evidence="6">
    <location>
        <begin position="20"/>
        <end position="42"/>
    </location>
</feature>
<dbReference type="STRING" id="161355.PS9374_00964"/>
<evidence type="ECO:0000256" key="3">
    <source>
        <dbReference type="ARBA" id="ARBA00022692"/>
    </source>
</evidence>
<evidence type="ECO:0000256" key="5">
    <source>
        <dbReference type="ARBA" id="ARBA00023136"/>
    </source>
</evidence>
<dbReference type="Pfam" id="PF07963">
    <property type="entry name" value="N_methyl"/>
    <property type="match status" value="1"/>
</dbReference>
<reference evidence="8" key="2">
    <citation type="submission" date="2016-04" db="EMBL/GenBank/DDBJ databases">
        <title>Planomonospora sphaerica JCM9374 whole genome shotgun sequence.</title>
        <authorList>
            <person name="Suzuki T."/>
            <person name="Dohra H."/>
            <person name="Kodani S."/>
        </authorList>
    </citation>
    <scope>NUCLEOTIDE SEQUENCE [LARGE SCALE GENOMIC DNA]</scope>
    <source>
        <strain evidence="8">JCM 9374</strain>
    </source>
</reference>
<dbReference type="GO" id="GO:0015628">
    <property type="term" value="P:protein secretion by the type II secretion system"/>
    <property type="evidence" value="ECO:0007669"/>
    <property type="project" value="InterPro"/>
</dbReference>
<dbReference type="PRINTS" id="PR00813">
    <property type="entry name" value="BCTERIALGSPG"/>
</dbReference>
<dbReference type="EMBL" id="BDCX01000002">
    <property type="protein sequence ID" value="GAT65331.1"/>
    <property type="molecule type" value="Genomic_DNA"/>
</dbReference>
<evidence type="ECO:0000313" key="8">
    <source>
        <dbReference type="Proteomes" id="UP000077701"/>
    </source>
</evidence>
<name>A0A161LUM6_9ACTN</name>
<evidence type="ECO:0000256" key="4">
    <source>
        <dbReference type="ARBA" id="ARBA00022989"/>
    </source>
</evidence>
<dbReference type="AlphaFoldDB" id="A0A161LUM6"/>
<keyword evidence="5 6" id="KW-0472">Membrane</keyword>